<keyword evidence="3" id="KW-0560">Oxidoreductase</keyword>
<dbReference type="InterPro" id="IPR047109">
    <property type="entry name" value="CAD-like"/>
</dbReference>
<name>A0A8H4QST2_9AGAR</name>
<comment type="caution">
    <text evidence="5">The sequence shown here is derived from an EMBL/GenBank/DDBJ whole genome shotgun (WGS) entry which is preliminary data.</text>
</comment>
<evidence type="ECO:0000313" key="6">
    <source>
        <dbReference type="Proteomes" id="UP000521872"/>
    </source>
</evidence>
<reference evidence="5 6" key="1">
    <citation type="submission" date="2019-12" db="EMBL/GenBank/DDBJ databases">
        <authorList>
            <person name="Floudas D."/>
            <person name="Bentzer J."/>
            <person name="Ahren D."/>
            <person name="Johansson T."/>
            <person name="Persson P."/>
            <person name="Tunlid A."/>
        </authorList>
    </citation>
    <scope>NUCLEOTIDE SEQUENCE [LARGE SCALE GENOMIC DNA]</scope>
    <source>
        <strain evidence="5 6">CBS 102.39</strain>
    </source>
</reference>
<dbReference type="GO" id="GO:0016616">
    <property type="term" value="F:oxidoreductase activity, acting on the CH-OH group of donors, NAD or NADP as acceptor"/>
    <property type="evidence" value="ECO:0007669"/>
    <property type="project" value="InterPro"/>
</dbReference>
<dbReference type="InterPro" id="IPR002328">
    <property type="entry name" value="ADH_Zn_CS"/>
</dbReference>
<dbReference type="AlphaFoldDB" id="A0A8H4QST2"/>
<gene>
    <name evidence="5" type="ORF">D9613_008838</name>
</gene>
<keyword evidence="6" id="KW-1185">Reference proteome</keyword>
<sequence>MGEHDVDIKIEFCGVCCSDIRTITGGWGKVNLPVIVGHEIVGCVTQVGGTVAEFKSASVFVWKIQRGCCSFDVRWLDRLLSFGSKRSWVCLSHMAIQFAKALGCDEIVAFSHLNNKEKDAMALDATDFVATREERFQKPFLSFLDFIIVYRNFASWSPSQCPLRLLCLWASFVMIALPDNKLPSLEGSSLLSRAFFGGSLLGSKKV</sequence>
<dbReference type="GO" id="GO:0008270">
    <property type="term" value="F:zinc ion binding"/>
    <property type="evidence" value="ECO:0007669"/>
    <property type="project" value="InterPro"/>
</dbReference>
<dbReference type="PROSITE" id="PS00059">
    <property type="entry name" value="ADH_ZINC"/>
    <property type="match status" value="1"/>
</dbReference>
<dbReference type="EMBL" id="JAACJL010000031">
    <property type="protein sequence ID" value="KAF4616712.1"/>
    <property type="molecule type" value="Genomic_DNA"/>
</dbReference>
<dbReference type="Pfam" id="PF08240">
    <property type="entry name" value="ADH_N"/>
    <property type="match status" value="1"/>
</dbReference>
<dbReference type="SUPFAM" id="SSF51735">
    <property type="entry name" value="NAD(P)-binding Rossmann-fold domains"/>
    <property type="match status" value="1"/>
</dbReference>
<evidence type="ECO:0000256" key="3">
    <source>
        <dbReference type="ARBA" id="ARBA00023002"/>
    </source>
</evidence>
<evidence type="ECO:0000313" key="5">
    <source>
        <dbReference type="EMBL" id="KAF4616712.1"/>
    </source>
</evidence>
<organism evidence="5 6">
    <name type="scientific">Agrocybe pediades</name>
    <dbReference type="NCBI Taxonomy" id="84607"/>
    <lineage>
        <taxon>Eukaryota</taxon>
        <taxon>Fungi</taxon>
        <taxon>Dikarya</taxon>
        <taxon>Basidiomycota</taxon>
        <taxon>Agaricomycotina</taxon>
        <taxon>Agaricomycetes</taxon>
        <taxon>Agaricomycetidae</taxon>
        <taxon>Agaricales</taxon>
        <taxon>Agaricineae</taxon>
        <taxon>Strophariaceae</taxon>
        <taxon>Agrocybe</taxon>
    </lineage>
</organism>
<dbReference type="Gene3D" id="3.40.50.720">
    <property type="entry name" value="NAD(P)-binding Rossmann-like Domain"/>
    <property type="match status" value="1"/>
</dbReference>
<accession>A0A8H4QST2</accession>
<evidence type="ECO:0000256" key="1">
    <source>
        <dbReference type="ARBA" id="ARBA00022723"/>
    </source>
</evidence>
<dbReference type="Proteomes" id="UP000521872">
    <property type="component" value="Unassembled WGS sequence"/>
</dbReference>
<feature type="domain" description="Alcohol dehydrogenase-like N-terminal" evidence="4">
    <location>
        <begin position="2"/>
        <end position="57"/>
    </location>
</feature>
<keyword evidence="1" id="KW-0479">Metal-binding</keyword>
<evidence type="ECO:0000259" key="4">
    <source>
        <dbReference type="Pfam" id="PF08240"/>
    </source>
</evidence>
<dbReference type="PANTHER" id="PTHR42683">
    <property type="entry name" value="ALDEHYDE REDUCTASE"/>
    <property type="match status" value="1"/>
</dbReference>
<keyword evidence="2" id="KW-0862">Zinc</keyword>
<dbReference type="InterPro" id="IPR011032">
    <property type="entry name" value="GroES-like_sf"/>
</dbReference>
<dbReference type="Gene3D" id="3.90.180.10">
    <property type="entry name" value="Medium-chain alcohol dehydrogenases, catalytic domain"/>
    <property type="match status" value="1"/>
</dbReference>
<protein>
    <recommendedName>
        <fullName evidence="4">Alcohol dehydrogenase-like N-terminal domain-containing protein</fullName>
    </recommendedName>
</protein>
<dbReference type="InterPro" id="IPR036291">
    <property type="entry name" value="NAD(P)-bd_dom_sf"/>
</dbReference>
<dbReference type="InterPro" id="IPR013154">
    <property type="entry name" value="ADH-like_N"/>
</dbReference>
<dbReference type="SUPFAM" id="SSF50129">
    <property type="entry name" value="GroES-like"/>
    <property type="match status" value="1"/>
</dbReference>
<proteinExistence type="predicted"/>
<evidence type="ECO:0000256" key="2">
    <source>
        <dbReference type="ARBA" id="ARBA00022833"/>
    </source>
</evidence>